<organism evidence="1 2">
    <name type="scientific">Polysphondylium violaceum</name>
    <dbReference type="NCBI Taxonomy" id="133409"/>
    <lineage>
        <taxon>Eukaryota</taxon>
        <taxon>Amoebozoa</taxon>
        <taxon>Evosea</taxon>
        <taxon>Eumycetozoa</taxon>
        <taxon>Dictyostelia</taxon>
        <taxon>Dictyosteliales</taxon>
        <taxon>Dictyosteliaceae</taxon>
        <taxon>Polysphondylium</taxon>
    </lineage>
</organism>
<evidence type="ECO:0000313" key="1">
    <source>
        <dbReference type="EMBL" id="KAF2077698.1"/>
    </source>
</evidence>
<keyword evidence="2" id="KW-1185">Reference proteome</keyword>
<comment type="caution">
    <text evidence="1">The sequence shown here is derived from an EMBL/GenBank/DDBJ whole genome shotgun (WGS) entry which is preliminary data.</text>
</comment>
<proteinExistence type="predicted"/>
<sequence length="545" mass="63358">MRDTQLSPSVHLPLLLIQKILNIYIRQYILLIDKNSDQEKEEAKSKGKKQQPTSFCNFNTIYNILIHFERVSKFWNKKLLIKLEFPNIIVLSNLDEINRFARFSSIREYQFYSNHQFKVKVNSLNISSPSLQSIALALIASKYGINIKSNTSLSDMEFKIICSVFYSFNGIGFQYKDVFDALELSYRLFGTTNPIKKIIVGMFDDVDSISKIQPILDKYNHIEKLYIFHDSNLLRGSIKSQNIKKIKIQQAMDHTCFGNILKGCHNLEKLELIEPFPEIFQVESFIYHPCLTNVSVQRESFKLMDLANYLTRNTNLVKLSLLKSKQLGVFIQDTVDGNYIDIYNTSLKYLTLENFHQFGDFLLKSWASQSGIEYLYISSHILSYDSFRMHNGIESLHISSLKNELGLCMLTTFELLPWSKYEFGYPFSVSKIFQFPMSDTVNFLVLEYNLNDKSCLEHLKCLPENIKYIKINAQTIPFTSLKASIIKTIIESNPHLVYFGLGNKIKFDIPIQELAICILNSKLKYFKVYQDHLSNELNSFYKLLL</sequence>
<dbReference type="SUPFAM" id="SSF52047">
    <property type="entry name" value="RNI-like"/>
    <property type="match status" value="1"/>
</dbReference>
<name>A0A8J4V528_9MYCE</name>
<gene>
    <name evidence="1" type="ORF">CYY_001015</name>
</gene>
<protein>
    <submittedName>
        <fullName evidence="1">Uncharacterized protein</fullName>
    </submittedName>
</protein>
<evidence type="ECO:0000313" key="2">
    <source>
        <dbReference type="Proteomes" id="UP000695562"/>
    </source>
</evidence>
<dbReference type="AlphaFoldDB" id="A0A8J4V528"/>
<accession>A0A8J4V528</accession>
<dbReference type="Proteomes" id="UP000695562">
    <property type="component" value="Unassembled WGS sequence"/>
</dbReference>
<dbReference type="EMBL" id="AJWJ01000022">
    <property type="protein sequence ID" value="KAF2077698.1"/>
    <property type="molecule type" value="Genomic_DNA"/>
</dbReference>
<reference evidence="1" key="1">
    <citation type="submission" date="2020-01" db="EMBL/GenBank/DDBJ databases">
        <title>Development of genomics and gene disruption for Polysphondylium violaceum indicates a role for the polyketide synthase stlB in stalk morphogenesis.</title>
        <authorList>
            <person name="Narita B."/>
            <person name="Kawabe Y."/>
            <person name="Kin K."/>
            <person name="Saito T."/>
            <person name="Gibbs R."/>
            <person name="Kuspa A."/>
            <person name="Muzny D."/>
            <person name="Queller D."/>
            <person name="Richards S."/>
            <person name="Strassman J."/>
            <person name="Sucgang R."/>
            <person name="Worley K."/>
            <person name="Schaap P."/>
        </authorList>
    </citation>
    <scope>NUCLEOTIDE SEQUENCE</scope>
    <source>
        <strain evidence="1">QSvi11</strain>
    </source>
</reference>